<dbReference type="EMBL" id="CAJJDN010000029">
    <property type="protein sequence ID" value="CAD8072690.1"/>
    <property type="molecule type" value="Genomic_DNA"/>
</dbReference>
<accession>A0A8S1LXD5</accession>
<proteinExistence type="predicted"/>
<evidence type="ECO:0000313" key="2">
    <source>
        <dbReference type="Proteomes" id="UP000692954"/>
    </source>
</evidence>
<reference evidence="1" key="1">
    <citation type="submission" date="2021-01" db="EMBL/GenBank/DDBJ databases">
        <authorList>
            <consortium name="Genoscope - CEA"/>
            <person name="William W."/>
        </authorList>
    </citation>
    <scope>NUCLEOTIDE SEQUENCE</scope>
</reference>
<comment type="caution">
    <text evidence="1">The sequence shown here is derived from an EMBL/GenBank/DDBJ whole genome shotgun (WGS) entry which is preliminary data.</text>
</comment>
<keyword evidence="2" id="KW-1185">Reference proteome</keyword>
<protein>
    <submittedName>
        <fullName evidence="1">Uncharacterized protein</fullName>
    </submittedName>
</protein>
<evidence type="ECO:0000313" key="1">
    <source>
        <dbReference type="EMBL" id="CAD8072690.1"/>
    </source>
</evidence>
<organism evidence="1 2">
    <name type="scientific">Paramecium sonneborni</name>
    <dbReference type="NCBI Taxonomy" id="65129"/>
    <lineage>
        <taxon>Eukaryota</taxon>
        <taxon>Sar</taxon>
        <taxon>Alveolata</taxon>
        <taxon>Ciliophora</taxon>
        <taxon>Intramacronucleata</taxon>
        <taxon>Oligohymenophorea</taxon>
        <taxon>Peniculida</taxon>
        <taxon>Parameciidae</taxon>
        <taxon>Paramecium</taxon>
    </lineage>
</organism>
<dbReference type="Proteomes" id="UP000692954">
    <property type="component" value="Unassembled WGS sequence"/>
</dbReference>
<dbReference type="AlphaFoldDB" id="A0A8S1LXD5"/>
<gene>
    <name evidence="1" type="ORF">PSON_ATCC_30995.1.T0290292</name>
</gene>
<name>A0A8S1LXD5_9CILI</name>
<sequence>MGKIISFLQNLKKLSYFQILIKYSTAIRYCILKHCDFLRLR</sequence>